<evidence type="ECO:0000256" key="1">
    <source>
        <dbReference type="SAM" id="MobiDB-lite"/>
    </source>
</evidence>
<feature type="region of interest" description="Disordered" evidence="1">
    <location>
        <begin position="1"/>
        <end position="60"/>
    </location>
</feature>
<accession>A0A3S5FE45</accession>
<name>A0A3S5FE45_9PLAT</name>
<evidence type="ECO:0000313" key="3">
    <source>
        <dbReference type="Proteomes" id="UP000784294"/>
    </source>
</evidence>
<dbReference type="Proteomes" id="UP000784294">
    <property type="component" value="Unassembled WGS sequence"/>
</dbReference>
<gene>
    <name evidence="2" type="ORF">PXEA_LOCUS16423</name>
</gene>
<comment type="caution">
    <text evidence="2">The sequence shown here is derived from an EMBL/GenBank/DDBJ whole genome shotgun (WGS) entry which is preliminary data.</text>
</comment>
<dbReference type="EMBL" id="CAAALY010059428">
    <property type="protein sequence ID" value="VEL22983.1"/>
    <property type="molecule type" value="Genomic_DNA"/>
</dbReference>
<dbReference type="AlphaFoldDB" id="A0A3S5FE45"/>
<proteinExistence type="predicted"/>
<protein>
    <submittedName>
        <fullName evidence="2">Uncharacterized protein</fullName>
    </submittedName>
</protein>
<reference evidence="2" key="1">
    <citation type="submission" date="2018-11" db="EMBL/GenBank/DDBJ databases">
        <authorList>
            <consortium name="Pathogen Informatics"/>
        </authorList>
    </citation>
    <scope>NUCLEOTIDE SEQUENCE</scope>
</reference>
<organism evidence="2 3">
    <name type="scientific">Protopolystoma xenopodis</name>
    <dbReference type="NCBI Taxonomy" id="117903"/>
    <lineage>
        <taxon>Eukaryota</taxon>
        <taxon>Metazoa</taxon>
        <taxon>Spiralia</taxon>
        <taxon>Lophotrochozoa</taxon>
        <taxon>Platyhelminthes</taxon>
        <taxon>Monogenea</taxon>
        <taxon>Polyopisthocotylea</taxon>
        <taxon>Polystomatidea</taxon>
        <taxon>Polystomatidae</taxon>
        <taxon>Protopolystoma</taxon>
    </lineage>
</organism>
<keyword evidence="3" id="KW-1185">Reference proteome</keyword>
<sequence>MGNEDSQYKNPVDEGKSDSAQASKDPLLDISTTRRADMTSSSLWSNADGDPSQRLSTFGQPRRNSFELQGKLEYLFCLLYAHLILFFHKDRIIALFITT</sequence>
<evidence type="ECO:0000313" key="2">
    <source>
        <dbReference type="EMBL" id="VEL22983.1"/>
    </source>
</evidence>